<dbReference type="Proteomes" id="UP000712673">
    <property type="component" value="Unassembled WGS sequence"/>
</dbReference>
<dbReference type="InterPro" id="IPR012349">
    <property type="entry name" value="Split_barrel_FMN-bd"/>
</dbReference>
<gene>
    <name evidence="3" type="ORF">FJZ47_00795</name>
</gene>
<protein>
    <submittedName>
        <fullName evidence="3">Flavin reductase family protein</fullName>
    </submittedName>
</protein>
<dbReference type="InterPro" id="IPR002563">
    <property type="entry name" value="Flavin_Rdtase-like_dom"/>
</dbReference>
<dbReference type="GO" id="GO:0010181">
    <property type="term" value="F:FMN binding"/>
    <property type="evidence" value="ECO:0007669"/>
    <property type="project" value="InterPro"/>
</dbReference>
<dbReference type="GO" id="GO:0042602">
    <property type="term" value="F:riboflavin reductase (NADPH) activity"/>
    <property type="evidence" value="ECO:0007669"/>
    <property type="project" value="TreeGrafter"/>
</dbReference>
<dbReference type="PANTHER" id="PTHR30466:SF1">
    <property type="entry name" value="FMN REDUCTASE (NADH) RUTF"/>
    <property type="match status" value="1"/>
</dbReference>
<dbReference type="Pfam" id="PF01613">
    <property type="entry name" value="Flavin_Reduct"/>
    <property type="match status" value="1"/>
</dbReference>
<dbReference type="Gene3D" id="2.30.110.10">
    <property type="entry name" value="Electron Transport, Fmn-binding Protein, Chain A"/>
    <property type="match status" value="1"/>
</dbReference>
<comment type="caution">
    <text evidence="3">The sequence shown here is derived from an EMBL/GenBank/DDBJ whole genome shotgun (WGS) entry which is preliminary data.</text>
</comment>
<reference evidence="3" key="1">
    <citation type="submission" date="2019-03" db="EMBL/GenBank/DDBJ databases">
        <title>Lake Tanganyika Metagenome-Assembled Genomes (MAGs).</title>
        <authorList>
            <person name="Tran P."/>
        </authorList>
    </citation>
    <scope>NUCLEOTIDE SEQUENCE</scope>
    <source>
        <strain evidence="3">K_DeepCast_65m_m2_066</strain>
    </source>
</reference>
<dbReference type="EMBL" id="VGLS01000010">
    <property type="protein sequence ID" value="MBM3222330.1"/>
    <property type="molecule type" value="Genomic_DNA"/>
</dbReference>
<evidence type="ECO:0000259" key="2">
    <source>
        <dbReference type="SMART" id="SM00903"/>
    </source>
</evidence>
<name>A0A938B1Z5_UNCTE</name>
<evidence type="ECO:0000313" key="4">
    <source>
        <dbReference type="Proteomes" id="UP000712673"/>
    </source>
</evidence>
<dbReference type="InterPro" id="IPR050268">
    <property type="entry name" value="NADH-dep_flavin_reductase"/>
</dbReference>
<dbReference type="SUPFAM" id="SSF50475">
    <property type="entry name" value="FMN-binding split barrel"/>
    <property type="match status" value="1"/>
</dbReference>
<sequence>MPFDPNLFRQVLGRFATGVTVVTTNYGGMKHGMTANAFSSVSLDPPLILISVDKRANMHEMLMTGDAFCINILASHHADWSSWWAGKAPKDGDQFAGIPHTTKVTGSPVLDECVAYIDCKVWARYAGGDHTLFVGEVQEASFNDDASIQPLLFFASKYRQLADEAS</sequence>
<feature type="domain" description="Flavin reductase like" evidence="2">
    <location>
        <begin position="12"/>
        <end position="160"/>
    </location>
</feature>
<dbReference type="PANTHER" id="PTHR30466">
    <property type="entry name" value="FLAVIN REDUCTASE"/>
    <property type="match status" value="1"/>
</dbReference>
<dbReference type="AlphaFoldDB" id="A0A938B1Z5"/>
<proteinExistence type="predicted"/>
<dbReference type="SMART" id="SM00903">
    <property type="entry name" value="Flavin_Reduct"/>
    <property type="match status" value="1"/>
</dbReference>
<organism evidence="3 4">
    <name type="scientific">Tectimicrobiota bacterium</name>
    <dbReference type="NCBI Taxonomy" id="2528274"/>
    <lineage>
        <taxon>Bacteria</taxon>
        <taxon>Pseudomonadati</taxon>
        <taxon>Nitrospinota/Tectimicrobiota group</taxon>
        <taxon>Candidatus Tectimicrobiota</taxon>
    </lineage>
</organism>
<evidence type="ECO:0000313" key="3">
    <source>
        <dbReference type="EMBL" id="MBM3222330.1"/>
    </source>
</evidence>
<accession>A0A938B1Z5</accession>
<evidence type="ECO:0000256" key="1">
    <source>
        <dbReference type="ARBA" id="ARBA00023002"/>
    </source>
</evidence>
<keyword evidence="1" id="KW-0560">Oxidoreductase</keyword>